<dbReference type="GO" id="GO:0005886">
    <property type="term" value="C:plasma membrane"/>
    <property type="evidence" value="ECO:0007669"/>
    <property type="project" value="UniProtKB-SubCell"/>
</dbReference>
<evidence type="ECO:0000256" key="1">
    <source>
        <dbReference type="ARBA" id="ARBA00004651"/>
    </source>
</evidence>
<dbReference type="GO" id="GO:0008234">
    <property type="term" value="F:cysteine-type peptidase activity"/>
    <property type="evidence" value="ECO:0007669"/>
    <property type="project" value="UniProtKB-KW"/>
</dbReference>
<feature type="transmembrane region" description="Helical" evidence="8">
    <location>
        <begin position="163"/>
        <end position="182"/>
    </location>
</feature>
<keyword evidence="4 8" id="KW-0812">Transmembrane</keyword>
<evidence type="ECO:0000259" key="10">
    <source>
        <dbReference type="PROSITE" id="PS50990"/>
    </source>
</evidence>
<evidence type="ECO:0000256" key="6">
    <source>
        <dbReference type="ARBA" id="ARBA00022989"/>
    </source>
</evidence>
<feature type="domain" description="Peptidase C39" evidence="10">
    <location>
        <begin position="6"/>
        <end position="130"/>
    </location>
</feature>
<proteinExistence type="inferred from homology"/>
<sequence>MRIYYQESEYDCGVSVTRSLINHFLGKNISRTEIFDQLNISAQGLSIFELEEINKKYGIHLESYRVSLQELQKSDIQEFFVILLYRNHSEHFAIAKKRGKALILYDSTMGKIHMNFQQLAPIFAEKILLIQKIDTNSPAPLINYSESEISILQIHKLWKTTGISLLIFVFIILSFAIHKLIFEDVIQSHHWGNISAFIFLSLFLICIWSLGEYIKDIFYLQDKQWYLKNLYSLFFEKLENKKNYFFSKIGKNQLLLLHQHIQNISLFYGELLSSFISGILISATLTLYLVYLQPWFLVIILVMFALKFANYQFIKKWDSIQFSQTLQNSINVQKILFALNNFLKKEWNLHKFLFLNKSIKNEITAYQLTEKECNYKKILFSKLNFFITHAINIAIYIISCYLYFRNDISLSNMVLAGMIYSQLNIHLDKIISTGIHWEKCMESLKQFKHFLFNDNITEKNKMNISLPAVIALKELNYHNGVKTIFHNLNLEIYPDTFLMGSSGIGKSTLYKLISSKLPNALNSVFFNKIAISDISEKCFNQLIIYQNSQTESKEFNWAELVQYVNSDQIEKIHVLIDKIGISYGQNPATYKLSDGQRQFINLLNLLKFSQKILLLDEVTSHINHEIKQEVFKTIFPILKTRNFVICSDHNTEFSEFFKHQINLNQILEA</sequence>
<keyword evidence="6 8" id="KW-1133">Transmembrane helix</keyword>
<dbReference type="EMBL" id="HE613254">
    <property type="protein sequence ID" value="CCE67037.1"/>
    <property type="molecule type" value="Genomic_DNA"/>
</dbReference>
<dbReference type="InterPro" id="IPR011527">
    <property type="entry name" value="ABC1_TM_dom"/>
</dbReference>
<feature type="domain" description="ABC transmembrane type-1" evidence="9">
    <location>
        <begin position="165"/>
        <end position="306"/>
    </location>
</feature>
<dbReference type="InterPro" id="IPR005074">
    <property type="entry name" value="Peptidase_C39"/>
</dbReference>
<dbReference type="KEGG" id="mhb:MHM_05190"/>
<dbReference type="GO" id="GO:0006508">
    <property type="term" value="P:proteolysis"/>
    <property type="evidence" value="ECO:0007669"/>
    <property type="project" value="InterPro"/>
</dbReference>
<feature type="transmembrane region" description="Helical" evidence="8">
    <location>
        <begin position="383"/>
        <end position="404"/>
    </location>
</feature>
<dbReference type="InterPro" id="IPR036640">
    <property type="entry name" value="ABC1_TM_sf"/>
</dbReference>
<dbReference type="SUPFAM" id="SSF90123">
    <property type="entry name" value="ABC transporter transmembrane region"/>
    <property type="match status" value="1"/>
</dbReference>
<evidence type="ECO:0000313" key="11">
    <source>
        <dbReference type="EMBL" id="CCE67037.1"/>
    </source>
</evidence>
<dbReference type="OrthoDB" id="403954at2"/>
<evidence type="ECO:0000256" key="4">
    <source>
        <dbReference type="ARBA" id="ARBA00022692"/>
    </source>
</evidence>
<dbReference type="InterPro" id="IPR003439">
    <property type="entry name" value="ABC_transporter-like_ATP-bd"/>
</dbReference>
<keyword evidence="11" id="KW-0067">ATP-binding</keyword>
<dbReference type="HOGENOM" id="CLU_000604_95_3_14"/>
<reference evidence="11" key="1">
    <citation type="submission" date="2011-11" db="EMBL/GenBank/DDBJ databases">
        <title>Complete genome sequence of Candidatus Mycoplasma haemominutum.</title>
        <authorList>
            <person name="Barker E.N."/>
            <person name="Darby A.C."/>
            <person name="Helps C.R."/>
            <person name="Peters I.R."/>
            <person name="Hughes M.A."/>
            <person name="Radford A.D."/>
            <person name="Novacco M."/>
            <person name="Boretti F."/>
            <person name="Hofmann-Lehmann R."/>
            <person name="Tasker S."/>
        </authorList>
    </citation>
    <scope>NUCLEOTIDE SEQUENCE</scope>
    <source>
        <strain evidence="11">Birmingham 1</strain>
    </source>
</reference>
<comment type="subcellular location">
    <subcellularLocation>
        <location evidence="1">Cell membrane</location>
        <topology evidence="1">Multi-pass membrane protein</topology>
    </subcellularLocation>
</comment>
<evidence type="ECO:0000256" key="5">
    <source>
        <dbReference type="ARBA" id="ARBA00022807"/>
    </source>
</evidence>
<dbReference type="GO" id="GO:0005524">
    <property type="term" value="F:ATP binding"/>
    <property type="evidence" value="ECO:0007669"/>
    <property type="project" value="UniProtKB-KW"/>
</dbReference>
<dbReference type="Gene3D" id="3.90.70.10">
    <property type="entry name" value="Cysteine proteinases"/>
    <property type="match status" value="1"/>
</dbReference>
<feature type="transmembrane region" description="Helical" evidence="8">
    <location>
        <begin position="266"/>
        <end position="289"/>
    </location>
</feature>
<dbReference type="RefSeq" id="WP_015511902.1">
    <property type="nucleotide sequence ID" value="NC_021007.1"/>
</dbReference>
<keyword evidence="5" id="KW-0378">Hydrolase</keyword>
<organism evidence="11">
    <name type="scientific">Candidatus Mycoplasma haematominutum 'Birmingham 1'</name>
    <dbReference type="NCBI Taxonomy" id="1116213"/>
    <lineage>
        <taxon>Bacteria</taxon>
        <taxon>Bacillati</taxon>
        <taxon>Mycoplasmatota</taxon>
        <taxon>Mollicutes</taxon>
        <taxon>Mycoplasmataceae</taxon>
        <taxon>Mycoplasma</taxon>
    </lineage>
</organism>
<evidence type="ECO:0000256" key="8">
    <source>
        <dbReference type="SAM" id="Phobius"/>
    </source>
</evidence>
<dbReference type="PATRIC" id="fig|1116213.3.peg.561"/>
<evidence type="ECO:0000256" key="2">
    <source>
        <dbReference type="ARBA" id="ARBA00005417"/>
    </source>
</evidence>
<keyword evidence="5" id="KW-0645">Protease</keyword>
<dbReference type="InterPro" id="IPR050153">
    <property type="entry name" value="Metal_Ion_Import_ABC"/>
</dbReference>
<dbReference type="PANTHER" id="PTHR42734">
    <property type="entry name" value="METAL TRANSPORT SYSTEM ATP-BINDING PROTEIN TM_0124-RELATED"/>
    <property type="match status" value="1"/>
</dbReference>
<dbReference type="InterPro" id="IPR027417">
    <property type="entry name" value="P-loop_NTPase"/>
</dbReference>
<keyword evidence="11" id="KW-0547">Nucleotide-binding</keyword>
<reference evidence="11" key="2">
    <citation type="submission" date="2011-11" db="EMBL/GenBank/DDBJ databases">
        <authorList>
            <person name="Barker E."/>
        </authorList>
    </citation>
    <scope>NUCLEOTIDE SEQUENCE</scope>
    <source>
        <strain evidence="11">Birmingham 1</strain>
    </source>
</reference>
<dbReference type="Pfam" id="PF03412">
    <property type="entry name" value="Peptidase_C39"/>
    <property type="match status" value="1"/>
</dbReference>
<name>G8C3Y9_9MOLU</name>
<dbReference type="GO" id="GO:0016887">
    <property type="term" value="F:ATP hydrolysis activity"/>
    <property type="evidence" value="ECO:0007669"/>
    <property type="project" value="InterPro"/>
</dbReference>
<comment type="similarity">
    <text evidence="2">Belongs to the ABC transporter superfamily.</text>
</comment>
<keyword evidence="7 8" id="KW-0472">Membrane</keyword>
<dbReference type="PROSITE" id="PS50929">
    <property type="entry name" value="ABC_TM1F"/>
    <property type="match status" value="1"/>
</dbReference>
<feature type="transmembrane region" description="Helical" evidence="8">
    <location>
        <begin position="194"/>
        <end position="214"/>
    </location>
</feature>
<dbReference type="CDD" id="cd00267">
    <property type="entry name" value="ABC_ATPase"/>
    <property type="match status" value="1"/>
</dbReference>
<dbReference type="Pfam" id="PF00005">
    <property type="entry name" value="ABC_tran"/>
    <property type="match status" value="1"/>
</dbReference>
<gene>
    <name evidence="11" type="ORF">MHM_05190</name>
</gene>
<feature type="transmembrane region" description="Helical" evidence="8">
    <location>
        <begin position="295"/>
        <end position="314"/>
    </location>
</feature>
<dbReference type="Gene3D" id="1.20.1560.10">
    <property type="entry name" value="ABC transporter type 1, transmembrane domain"/>
    <property type="match status" value="1"/>
</dbReference>
<dbReference type="SUPFAM" id="SSF52540">
    <property type="entry name" value="P-loop containing nucleoside triphosphate hydrolases"/>
    <property type="match status" value="1"/>
</dbReference>
<keyword evidence="5" id="KW-0788">Thiol protease</keyword>
<dbReference type="AlphaFoldDB" id="G8C3Y9"/>
<keyword evidence="3" id="KW-0813">Transport</keyword>
<dbReference type="PROSITE" id="PS50990">
    <property type="entry name" value="PEPTIDASE_C39"/>
    <property type="match status" value="1"/>
</dbReference>
<evidence type="ECO:0000256" key="7">
    <source>
        <dbReference type="ARBA" id="ARBA00023136"/>
    </source>
</evidence>
<accession>G8C3Y9</accession>
<protein>
    <submittedName>
        <fullName evidence="11">ABC transporter, ATP-binding protein</fullName>
    </submittedName>
</protein>
<dbReference type="GO" id="GO:0140359">
    <property type="term" value="F:ABC-type transporter activity"/>
    <property type="evidence" value="ECO:0007669"/>
    <property type="project" value="InterPro"/>
</dbReference>
<evidence type="ECO:0000259" key="9">
    <source>
        <dbReference type="PROSITE" id="PS50929"/>
    </source>
</evidence>
<dbReference type="Gene3D" id="3.40.50.300">
    <property type="entry name" value="P-loop containing nucleotide triphosphate hydrolases"/>
    <property type="match status" value="1"/>
</dbReference>
<evidence type="ECO:0000256" key="3">
    <source>
        <dbReference type="ARBA" id="ARBA00022448"/>
    </source>
</evidence>